<protein>
    <submittedName>
        <fullName evidence="3">Oidioi.mRNA.OKI2018_I69.chr1.g1633.t1.cds</fullName>
    </submittedName>
</protein>
<keyword evidence="4" id="KW-1185">Reference proteome</keyword>
<dbReference type="Proteomes" id="UP001158576">
    <property type="component" value="Chromosome 1"/>
</dbReference>
<feature type="region of interest" description="Disordered" evidence="1">
    <location>
        <begin position="150"/>
        <end position="221"/>
    </location>
</feature>
<accession>A0ABN7SXP4</accession>
<organism evidence="3 4">
    <name type="scientific">Oikopleura dioica</name>
    <name type="common">Tunicate</name>
    <dbReference type="NCBI Taxonomy" id="34765"/>
    <lineage>
        <taxon>Eukaryota</taxon>
        <taxon>Metazoa</taxon>
        <taxon>Chordata</taxon>
        <taxon>Tunicata</taxon>
        <taxon>Appendicularia</taxon>
        <taxon>Copelata</taxon>
        <taxon>Oikopleuridae</taxon>
        <taxon>Oikopleura</taxon>
    </lineage>
</organism>
<reference evidence="3 4" key="1">
    <citation type="submission" date="2021-04" db="EMBL/GenBank/DDBJ databases">
        <authorList>
            <person name="Bliznina A."/>
        </authorList>
    </citation>
    <scope>NUCLEOTIDE SEQUENCE [LARGE SCALE GENOMIC DNA]</scope>
</reference>
<keyword evidence="2" id="KW-0812">Transmembrane</keyword>
<dbReference type="EMBL" id="OU015566">
    <property type="protein sequence ID" value="CAG5104881.1"/>
    <property type="molecule type" value="Genomic_DNA"/>
</dbReference>
<feature type="transmembrane region" description="Helical" evidence="2">
    <location>
        <begin position="7"/>
        <end position="26"/>
    </location>
</feature>
<evidence type="ECO:0000256" key="1">
    <source>
        <dbReference type="SAM" id="MobiDB-lite"/>
    </source>
</evidence>
<feature type="compositionally biased region" description="Polar residues" evidence="1">
    <location>
        <begin position="211"/>
        <end position="221"/>
    </location>
</feature>
<feature type="compositionally biased region" description="Polar residues" evidence="1">
    <location>
        <begin position="187"/>
        <end position="200"/>
    </location>
</feature>
<keyword evidence="2" id="KW-0472">Membrane</keyword>
<keyword evidence="2" id="KW-1133">Transmembrane helix</keyword>
<evidence type="ECO:0000313" key="3">
    <source>
        <dbReference type="EMBL" id="CAG5104881.1"/>
    </source>
</evidence>
<evidence type="ECO:0000313" key="4">
    <source>
        <dbReference type="Proteomes" id="UP001158576"/>
    </source>
</evidence>
<feature type="transmembrane region" description="Helical" evidence="2">
    <location>
        <begin position="38"/>
        <end position="61"/>
    </location>
</feature>
<sequence>MHQRPSICTVIIGIVMFISGSIAITLEFIDDDAETGLFGLILGMSICGTGMVLFTGGLTWLCCQKPQNLAEIVSNKAASLSNSMKKSPDGDLEANYRNSKFIAPVEVKTLDPRTEDPVARRAVTNLVFKDCPDDFIKKIDPKVKKEEVLKSVSPVTSVEESPTKSSRSSRKKNPPLQKQASILHGTSFYNENTSDFSLPSSPEIIPRPLSIRTSSKEAPSS</sequence>
<proteinExistence type="predicted"/>
<feature type="compositionally biased region" description="Low complexity" evidence="1">
    <location>
        <begin position="150"/>
        <end position="166"/>
    </location>
</feature>
<name>A0ABN7SXP4_OIKDI</name>
<evidence type="ECO:0000256" key="2">
    <source>
        <dbReference type="SAM" id="Phobius"/>
    </source>
</evidence>
<gene>
    <name evidence="3" type="ORF">OKIOD_LOCUS10398</name>
</gene>